<dbReference type="KEGG" id="psuw:WQ53_11635"/>
<keyword evidence="4" id="KW-1185">Reference proteome</keyword>
<protein>
    <submittedName>
        <fullName evidence="3">Glycosyl transferase</fullName>
    </submittedName>
</protein>
<dbReference type="Proteomes" id="UP000033067">
    <property type="component" value="Chromosome"/>
</dbReference>
<dbReference type="Pfam" id="PF00535">
    <property type="entry name" value="Glycos_transf_2"/>
    <property type="match status" value="1"/>
</dbReference>
<dbReference type="OrthoDB" id="9811884at2"/>
<accession>A0A0E3UNM4</accession>
<evidence type="ECO:0000313" key="4">
    <source>
        <dbReference type="Proteomes" id="UP000033067"/>
    </source>
</evidence>
<dbReference type="PANTHER" id="PTHR48090">
    <property type="entry name" value="UNDECAPRENYL-PHOSPHATE 4-DEOXY-4-FORMAMIDO-L-ARABINOSE TRANSFERASE-RELATED"/>
    <property type="match status" value="1"/>
</dbReference>
<keyword evidence="3" id="KW-0808">Transferase</keyword>
<organism evidence="3 4">
    <name type="scientific">Pseudoxanthomonas suwonensis</name>
    <dbReference type="NCBI Taxonomy" id="314722"/>
    <lineage>
        <taxon>Bacteria</taxon>
        <taxon>Pseudomonadati</taxon>
        <taxon>Pseudomonadota</taxon>
        <taxon>Gammaproteobacteria</taxon>
        <taxon>Lysobacterales</taxon>
        <taxon>Lysobacteraceae</taxon>
        <taxon>Pseudoxanthomonas</taxon>
    </lineage>
</organism>
<gene>
    <name evidence="3" type="ORF">WQ53_11635</name>
</gene>
<dbReference type="PANTHER" id="PTHR48090:SF7">
    <property type="entry name" value="RFBJ PROTEIN"/>
    <property type="match status" value="1"/>
</dbReference>
<dbReference type="InterPro" id="IPR001173">
    <property type="entry name" value="Glyco_trans_2-like"/>
</dbReference>
<dbReference type="PATRIC" id="fig|314722.6.peg.2519"/>
<reference evidence="3 4" key="1">
    <citation type="journal article" date="2015" name="Genome Announc.">
        <title>Complete Genome Sequence of Pseudoxanthomonas suwonensis Strain J1, a Cellulose-Degrading Bacterium Isolated from Leaf- and Wood-Enriched Soil.</title>
        <authorList>
            <person name="Hou L."/>
            <person name="Jiang J."/>
            <person name="Xu Z."/>
            <person name="Zhou Y."/>
            <person name="Leung F.C."/>
        </authorList>
    </citation>
    <scope>NUCLEOTIDE SEQUENCE [LARGE SCALE GENOMIC DNA]</scope>
    <source>
        <strain evidence="3 4">J1</strain>
    </source>
</reference>
<dbReference type="SUPFAM" id="SSF53448">
    <property type="entry name" value="Nucleotide-diphospho-sugar transferases"/>
    <property type="match status" value="1"/>
</dbReference>
<feature type="transmembrane region" description="Helical" evidence="1">
    <location>
        <begin position="225"/>
        <end position="243"/>
    </location>
</feature>
<proteinExistence type="predicted"/>
<sequence length="284" mass="31279">MTRISIILPAKNEADGLRKTLPALQRTAPGAELIVVDDGSTDATAQVAAEHGATVLSSPYSMGNGAAIKRGARHASGEILVFMDADGQHDPACIPRLLERLEHGYDMVVGARDWAGQAGVHRGAANAFYNWLASRMTGFDVKDLTSGFRVVRAGKFREFLHLLPNGFSYPTTSTMAFFRSAYAVAYEPIPVARRIGKSHIRPLRDGVRFLLIIFKIATLYSPLKLFAPVAMAFFFTGLGYYLFTYLTQNRFTNMSLLLFSASVIVFLIGLISEQITSLTYRRDD</sequence>
<evidence type="ECO:0000259" key="2">
    <source>
        <dbReference type="Pfam" id="PF00535"/>
    </source>
</evidence>
<dbReference type="CDD" id="cd04179">
    <property type="entry name" value="DPM_DPG-synthase_like"/>
    <property type="match status" value="1"/>
</dbReference>
<evidence type="ECO:0000256" key="1">
    <source>
        <dbReference type="SAM" id="Phobius"/>
    </source>
</evidence>
<keyword evidence="1" id="KW-1133">Transmembrane helix</keyword>
<keyword evidence="1" id="KW-0472">Membrane</keyword>
<dbReference type="Gene3D" id="3.90.550.10">
    <property type="entry name" value="Spore Coat Polysaccharide Biosynthesis Protein SpsA, Chain A"/>
    <property type="match status" value="1"/>
</dbReference>
<keyword evidence="1" id="KW-0812">Transmembrane</keyword>
<dbReference type="GO" id="GO:0016740">
    <property type="term" value="F:transferase activity"/>
    <property type="evidence" value="ECO:0007669"/>
    <property type="project" value="UniProtKB-KW"/>
</dbReference>
<dbReference type="EMBL" id="CP011144">
    <property type="protein sequence ID" value="AKC87311.1"/>
    <property type="molecule type" value="Genomic_DNA"/>
</dbReference>
<dbReference type="InterPro" id="IPR050256">
    <property type="entry name" value="Glycosyltransferase_2"/>
</dbReference>
<feature type="domain" description="Glycosyltransferase 2-like" evidence="2">
    <location>
        <begin position="5"/>
        <end position="158"/>
    </location>
</feature>
<name>A0A0E3UNM4_9GAMM</name>
<evidence type="ECO:0000313" key="3">
    <source>
        <dbReference type="EMBL" id="AKC87311.1"/>
    </source>
</evidence>
<dbReference type="AlphaFoldDB" id="A0A0E3UNM4"/>
<feature type="transmembrane region" description="Helical" evidence="1">
    <location>
        <begin position="255"/>
        <end position="272"/>
    </location>
</feature>
<dbReference type="InterPro" id="IPR029044">
    <property type="entry name" value="Nucleotide-diphossugar_trans"/>
</dbReference>
<dbReference type="RefSeq" id="WP_052632551.1">
    <property type="nucleotide sequence ID" value="NZ_CP011144.1"/>
</dbReference>